<evidence type="ECO:0000256" key="7">
    <source>
        <dbReference type="ARBA" id="ARBA00022640"/>
    </source>
</evidence>
<dbReference type="Gene3D" id="3.40.462.10">
    <property type="entry name" value="FAD-linked oxidases, C-terminal domain"/>
    <property type="match status" value="1"/>
</dbReference>
<dbReference type="Pfam" id="PF01985">
    <property type="entry name" value="CRS1_YhbY"/>
    <property type="match status" value="3"/>
</dbReference>
<dbReference type="PANTHER" id="PTHR31846:SF7">
    <property type="entry name" value="CRS1 _ YHBY (CRM) DOMAIN-CONTAINING PROTEIN"/>
    <property type="match status" value="1"/>
</dbReference>
<dbReference type="InterPro" id="IPR016169">
    <property type="entry name" value="FAD-bd_PCMH_sub2"/>
</dbReference>
<evidence type="ECO:0000256" key="5">
    <source>
        <dbReference type="ARBA" id="ARBA00022528"/>
    </source>
</evidence>
<dbReference type="Gene3D" id="3.30.465.10">
    <property type="match status" value="1"/>
</dbReference>
<dbReference type="InterPro" id="IPR035920">
    <property type="entry name" value="YhbY-like_sf"/>
</dbReference>
<protein>
    <recommendedName>
        <fullName evidence="4">cytokinin dehydrogenase</fullName>
        <ecNumber evidence="4">1.5.99.12</ecNumber>
    </recommendedName>
</protein>
<evidence type="ECO:0000256" key="11">
    <source>
        <dbReference type="ARBA" id="ARBA00022884"/>
    </source>
</evidence>
<feature type="domain" description="FAD-binding PCMH-type" evidence="20">
    <location>
        <begin position="42"/>
        <end position="225"/>
    </location>
</feature>
<dbReference type="GO" id="GO:1990904">
    <property type="term" value="C:ribonucleoprotein complex"/>
    <property type="evidence" value="ECO:0007669"/>
    <property type="project" value="UniProtKB-KW"/>
</dbReference>
<keyword evidence="10" id="KW-0274">FAD</keyword>
<dbReference type="EMBL" id="JAJAGQ010000024">
    <property type="protein sequence ID" value="KAJ8526503.1"/>
    <property type="molecule type" value="Genomic_DNA"/>
</dbReference>
<keyword evidence="18" id="KW-0175">Coiled coil</keyword>
<feature type="coiled-coil region" evidence="18">
    <location>
        <begin position="880"/>
        <end position="907"/>
    </location>
</feature>
<keyword evidence="12" id="KW-0809">Transit peptide</keyword>
<keyword evidence="5" id="KW-0150">Chloroplast</keyword>
<keyword evidence="14" id="KW-0508">mRNA splicing</keyword>
<dbReference type="Proteomes" id="UP001152561">
    <property type="component" value="Unassembled WGS sequence"/>
</dbReference>
<keyword evidence="9" id="KW-0677">Repeat</keyword>
<organism evidence="21 22">
    <name type="scientific">Anisodus acutangulus</name>
    <dbReference type="NCBI Taxonomy" id="402998"/>
    <lineage>
        <taxon>Eukaryota</taxon>
        <taxon>Viridiplantae</taxon>
        <taxon>Streptophyta</taxon>
        <taxon>Embryophyta</taxon>
        <taxon>Tracheophyta</taxon>
        <taxon>Spermatophyta</taxon>
        <taxon>Magnoliopsida</taxon>
        <taxon>eudicotyledons</taxon>
        <taxon>Gunneridae</taxon>
        <taxon>Pentapetalae</taxon>
        <taxon>asterids</taxon>
        <taxon>lamiids</taxon>
        <taxon>Solanales</taxon>
        <taxon>Solanaceae</taxon>
        <taxon>Solanoideae</taxon>
        <taxon>Hyoscyameae</taxon>
        <taxon>Anisodus</taxon>
    </lineage>
</organism>
<evidence type="ECO:0000256" key="4">
    <source>
        <dbReference type="ARBA" id="ARBA00011928"/>
    </source>
</evidence>
<dbReference type="InterPro" id="IPR015345">
    <property type="entry name" value="Cytokinin_DH_FAD/cytokin-bd"/>
</dbReference>
<evidence type="ECO:0000256" key="17">
    <source>
        <dbReference type="PROSITE-ProRule" id="PRU00626"/>
    </source>
</evidence>
<dbReference type="GO" id="GO:0009507">
    <property type="term" value="C:chloroplast"/>
    <property type="evidence" value="ECO:0007669"/>
    <property type="project" value="UniProtKB-SubCell"/>
</dbReference>
<dbReference type="GO" id="GO:0000373">
    <property type="term" value="P:Group II intron splicing"/>
    <property type="evidence" value="ECO:0007669"/>
    <property type="project" value="UniProtKB-ARBA"/>
</dbReference>
<accession>A0A9Q1QSG4</accession>
<keyword evidence="11 17" id="KW-0694">RNA-binding</keyword>
<evidence type="ECO:0000256" key="15">
    <source>
        <dbReference type="ARBA" id="ARBA00023274"/>
    </source>
</evidence>
<evidence type="ECO:0000256" key="16">
    <source>
        <dbReference type="ARBA" id="ARBA00048224"/>
    </source>
</evidence>
<feature type="domain" description="CRM" evidence="19">
    <location>
        <begin position="918"/>
        <end position="1018"/>
    </location>
</feature>
<evidence type="ECO:0000256" key="8">
    <source>
        <dbReference type="ARBA" id="ARBA00022664"/>
    </source>
</evidence>
<dbReference type="GO" id="GO:0019139">
    <property type="term" value="F:cytokinin dehydrogenase activity"/>
    <property type="evidence" value="ECO:0007669"/>
    <property type="project" value="UniProtKB-EC"/>
</dbReference>
<dbReference type="PANTHER" id="PTHR31846">
    <property type="entry name" value="CRS1 / YHBY (CRM) DOMAIN-CONTAINING PROTEIN"/>
    <property type="match status" value="1"/>
</dbReference>
<dbReference type="InterPro" id="IPR006094">
    <property type="entry name" value="Oxid_FAD_bind_N"/>
</dbReference>
<evidence type="ECO:0000256" key="10">
    <source>
        <dbReference type="ARBA" id="ARBA00022827"/>
    </source>
</evidence>
<keyword evidence="15" id="KW-0687">Ribonucleoprotein</keyword>
<dbReference type="GO" id="GO:0003729">
    <property type="term" value="F:mRNA binding"/>
    <property type="evidence" value="ECO:0007669"/>
    <property type="project" value="InterPro"/>
</dbReference>
<comment type="catalytic activity">
    <reaction evidence="16">
        <text>N(6)-dimethylallyladenine + A + H2O = 3-methyl-2-butenal + adenine + AH2</text>
        <dbReference type="Rhea" id="RHEA:13625"/>
        <dbReference type="ChEBI" id="CHEBI:13193"/>
        <dbReference type="ChEBI" id="CHEBI:15377"/>
        <dbReference type="ChEBI" id="CHEBI:15825"/>
        <dbReference type="ChEBI" id="CHEBI:16708"/>
        <dbReference type="ChEBI" id="CHEBI:17499"/>
        <dbReference type="ChEBI" id="CHEBI:17660"/>
        <dbReference type="EC" id="1.5.99.12"/>
    </reaction>
</comment>
<evidence type="ECO:0000313" key="21">
    <source>
        <dbReference type="EMBL" id="KAJ8526503.1"/>
    </source>
</evidence>
<proteinExistence type="inferred from homology"/>
<dbReference type="SUPFAM" id="SSF55103">
    <property type="entry name" value="FAD-linked oxidases, C-terminal domain"/>
    <property type="match status" value="1"/>
</dbReference>
<evidence type="ECO:0000256" key="18">
    <source>
        <dbReference type="SAM" id="Coils"/>
    </source>
</evidence>
<name>A0A9Q1QSG4_9SOLA</name>
<dbReference type="AlphaFoldDB" id="A0A9Q1QSG4"/>
<dbReference type="InterPro" id="IPR001890">
    <property type="entry name" value="RNA-binding_CRM"/>
</dbReference>
<keyword evidence="6" id="KW-0285">Flavoprotein</keyword>
<dbReference type="OrthoDB" id="551352at2759"/>
<dbReference type="InterPro" id="IPR016166">
    <property type="entry name" value="FAD-bd_PCMH"/>
</dbReference>
<gene>
    <name evidence="21" type="ORF">K7X08_028980</name>
</gene>
<evidence type="ECO:0000259" key="20">
    <source>
        <dbReference type="PROSITE" id="PS51387"/>
    </source>
</evidence>
<dbReference type="InterPro" id="IPR045278">
    <property type="entry name" value="CRS1/CFM2/CFM3"/>
</dbReference>
<evidence type="ECO:0000256" key="9">
    <source>
        <dbReference type="ARBA" id="ARBA00022737"/>
    </source>
</evidence>
<dbReference type="Pfam" id="PF01565">
    <property type="entry name" value="FAD_binding_4"/>
    <property type="match status" value="1"/>
</dbReference>
<feature type="domain" description="CRM" evidence="19">
    <location>
        <begin position="518"/>
        <end position="614"/>
    </location>
</feature>
<keyword evidence="13" id="KW-0560">Oxidoreductase</keyword>
<keyword evidence="7" id="KW-0934">Plastid</keyword>
<sequence length="1112" mass="125926">MGKLHFKPYEVLSQLDIATSLIISADSYDAIVATSTDFGKLVQEIPAAVLYPSSADDIVKLINFSNNGVSVPYGIAARGHGHSVRGQAMAPNGVVVVMNSLKNNNMNEIRVSWDPILEFGYADVGGEQLWVHVLHATLEHGLAPVSWTDYLYLSVGGTLSNAGISGQTFRYGPQISNVLEMDVITGKGEFMTCSKHTNSELFFAVLGGLGQFGIITRARIVLEKAPTRVKWVRVLYADFSKFTNDQEQLISIDGMDYVEGSLMMNQSPPNNWRSSFFSHSNQSKILSLISKYAIIYCLEIVKYYDDQSANTVDEELHKMMKGLNFLSGHIFKKETTFVDFLNRVKKGELKLQSKGLWDVPHPWLNLFVPKSSIMDFNDGVFVDIILRQNKTTGPILVYPTSRIRWDDRMSVVIPEEETFYCVGLLHSCGFNDCKFSYLGSHLDESNTVGENIVSNGVQNKEDIKLESREAKVAYRDEVQEHKGGSFIKSNAKDSVRFPWEGERDAEPMRKSNAELAEKLIPEPQLKRLRNAALRMVERIKVGSAGVTQELVDSIQEKWKVDEIVKLRFEGPLSHNMKRTHQILEHRTGGLVIWRSGSSIVLYRGISYKLPCVQSFTSNNHDIDESESSKNDSGQNLGVKCLNEAAERPRNGFTNLCGEKIVDLSKLNMLLDEVGPRFKDWSGREPLPVDADLLPAVVPGYRPPFRRLPYGAKLNLKNKEMTYLRRTARIMPPHFALGRNRELQGLAAAMVKLWRRSAIAKIACHYVVSCFSKVLTGGTVLSRNKDYIVFYRGNDFLPPRVTEALVEAERKSAFLQDQEEQARQRAATPIHSDTKAPKRPLVAGTLSETMAATSRWRNQPSIEEREKMMRDAALARHASLVKYLEEKLALAKGKVKKAENMLRKLQENREPSELPTDLEILSAEERFLFRKMGLSMKPFLLLGRRDVFDGTIENIHLHWKYRELVKIIAERRNAAQIKHIAITLEAESGGLLVSIDKTGQGYAIILYRGKNYQRPNVFRPKNFLTKRQALARSIELQRREALKHHITELQDKIQNLKSELENTNMVEEIDEETLTRRLDASDDEDDMEKKIRTSNSRMLMSMVLHYCSTEVTG</sequence>
<dbReference type="EC" id="1.5.99.12" evidence="4"/>
<dbReference type="GO" id="GO:0009690">
    <property type="term" value="P:cytokinin metabolic process"/>
    <property type="evidence" value="ECO:0007669"/>
    <property type="project" value="InterPro"/>
</dbReference>
<dbReference type="InterPro" id="IPR016167">
    <property type="entry name" value="FAD-bd_PCMH_sub1"/>
</dbReference>
<feature type="domain" description="CRM" evidence="19">
    <location>
        <begin position="713"/>
        <end position="810"/>
    </location>
</feature>
<evidence type="ECO:0000256" key="14">
    <source>
        <dbReference type="ARBA" id="ARBA00023187"/>
    </source>
</evidence>
<comment type="cofactor">
    <cofactor evidence="1">
        <name>FAD</name>
        <dbReference type="ChEBI" id="CHEBI:57692"/>
    </cofactor>
</comment>
<evidence type="ECO:0000256" key="1">
    <source>
        <dbReference type="ARBA" id="ARBA00001974"/>
    </source>
</evidence>
<dbReference type="FunFam" id="3.30.110.60:FF:000002">
    <property type="entry name" value="CRS2-associated factor 1, chloroplastic"/>
    <property type="match status" value="1"/>
</dbReference>
<feature type="coiled-coil region" evidence="18">
    <location>
        <begin position="1038"/>
        <end position="1065"/>
    </location>
</feature>
<dbReference type="PROSITE" id="PS00862">
    <property type="entry name" value="OX2_COVAL_FAD"/>
    <property type="match status" value="1"/>
</dbReference>
<evidence type="ECO:0000313" key="22">
    <source>
        <dbReference type="Proteomes" id="UP001152561"/>
    </source>
</evidence>
<dbReference type="InterPro" id="IPR006093">
    <property type="entry name" value="Oxy_OxRdtase_FAD_BS"/>
</dbReference>
<dbReference type="SUPFAM" id="SSF56176">
    <property type="entry name" value="FAD-binding/transporter-associated domain-like"/>
    <property type="match status" value="1"/>
</dbReference>
<dbReference type="SUPFAM" id="SSF75471">
    <property type="entry name" value="YhbY-like"/>
    <property type="match status" value="3"/>
</dbReference>
<dbReference type="GO" id="GO:0071949">
    <property type="term" value="F:FAD binding"/>
    <property type="evidence" value="ECO:0007669"/>
    <property type="project" value="InterPro"/>
</dbReference>
<evidence type="ECO:0000259" key="19">
    <source>
        <dbReference type="PROSITE" id="PS51295"/>
    </source>
</evidence>
<evidence type="ECO:0000256" key="12">
    <source>
        <dbReference type="ARBA" id="ARBA00022946"/>
    </source>
</evidence>
<comment type="subcellular location">
    <subcellularLocation>
        <location evidence="2">Plastid</location>
        <location evidence="2">Chloroplast</location>
    </subcellularLocation>
</comment>
<dbReference type="InterPro" id="IPR016164">
    <property type="entry name" value="FAD-linked_Oxase-like_C"/>
</dbReference>
<dbReference type="InterPro" id="IPR016170">
    <property type="entry name" value="Cytok_DH_C_sf"/>
</dbReference>
<evidence type="ECO:0000256" key="13">
    <source>
        <dbReference type="ARBA" id="ARBA00023002"/>
    </source>
</evidence>
<comment type="caution">
    <text evidence="21">The sequence shown here is derived from an EMBL/GenBank/DDBJ whole genome shotgun (WGS) entry which is preliminary data.</text>
</comment>
<dbReference type="SMART" id="SM01103">
    <property type="entry name" value="CRS1_YhbY"/>
    <property type="match status" value="3"/>
</dbReference>
<dbReference type="Gene3D" id="3.30.110.60">
    <property type="entry name" value="YhbY-like"/>
    <property type="match status" value="3"/>
</dbReference>
<keyword evidence="8" id="KW-0507">mRNA processing</keyword>
<dbReference type="Gene3D" id="3.30.43.10">
    <property type="entry name" value="Uridine Diphospho-n-acetylenolpyruvylglucosamine Reductase, domain 2"/>
    <property type="match status" value="1"/>
</dbReference>
<comment type="similarity">
    <text evidence="3">Belongs to the oxygen-dependent FAD-linked oxidoreductase family.</text>
</comment>
<dbReference type="GO" id="GO:0006397">
    <property type="term" value="P:mRNA processing"/>
    <property type="evidence" value="ECO:0007669"/>
    <property type="project" value="UniProtKB-KW"/>
</dbReference>
<dbReference type="PROSITE" id="PS51295">
    <property type="entry name" value="CRM"/>
    <property type="match status" value="3"/>
</dbReference>
<evidence type="ECO:0000256" key="2">
    <source>
        <dbReference type="ARBA" id="ARBA00004229"/>
    </source>
</evidence>
<evidence type="ECO:0000256" key="3">
    <source>
        <dbReference type="ARBA" id="ARBA00005466"/>
    </source>
</evidence>
<dbReference type="PROSITE" id="PS51387">
    <property type="entry name" value="FAD_PCMH"/>
    <property type="match status" value="1"/>
</dbReference>
<reference evidence="22" key="1">
    <citation type="journal article" date="2023" name="Proc. Natl. Acad. Sci. U.S.A.">
        <title>Genomic and structural basis for evolution of tropane alkaloid biosynthesis.</title>
        <authorList>
            <person name="Wanga Y.-J."/>
            <person name="Taina T."/>
            <person name="Yua J.-Y."/>
            <person name="Lia J."/>
            <person name="Xua B."/>
            <person name="Chenc J."/>
            <person name="D'Auriad J.C."/>
            <person name="Huanga J.-P."/>
            <person name="Huanga S.-X."/>
        </authorList>
    </citation>
    <scope>NUCLEOTIDE SEQUENCE [LARGE SCALE GENOMIC DNA]</scope>
    <source>
        <strain evidence="22">cv. KIB-2019</strain>
    </source>
</reference>
<keyword evidence="22" id="KW-1185">Reference proteome</keyword>
<evidence type="ECO:0000256" key="6">
    <source>
        <dbReference type="ARBA" id="ARBA00022630"/>
    </source>
</evidence>
<dbReference type="Pfam" id="PF09265">
    <property type="entry name" value="Cytokin-bind"/>
    <property type="match status" value="1"/>
</dbReference>
<dbReference type="InterPro" id="IPR036318">
    <property type="entry name" value="FAD-bd_PCMH-like_sf"/>
</dbReference>